<dbReference type="InterPro" id="IPR006140">
    <property type="entry name" value="D-isomer_DH_NAD-bd"/>
</dbReference>
<evidence type="ECO:0000313" key="4">
    <source>
        <dbReference type="EMBL" id="KAH7353263.1"/>
    </source>
</evidence>
<dbReference type="SUPFAM" id="SSF51735">
    <property type="entry name" value="NAD(P)-binding Rossmann-fold domains"/>
    <property type="match status" value="1"/>
</dbReference>
<accession>A0A8K0T795</accession>
<dbReference type="PROSITE" id="PS00065">
    <property type="entry name" value="D_2_HYDROXYACID_DH_1"/>
    <property type="match status" value="1"/>
</dbReference>
<feature type="domain" description="D-isomer specific 2-hydroxyacid dehydrogenase NAD-binding" evidence="3">
    <location>
        <begin position="216"/>
        <end position="318"/>
    </location>
</feature>
<dbReference type="InterPro" id="IPR036291">
    <property type="entry name" value="NAD(P)-bd_dom_sf"/>
</dbReference>
<organism evidence="4 5">
    <name type="scientific">Plectosphaerella cucumerina</name>
    <dbReference type="NCBI Taxonomy" id="40658"/>
    <lineage>
        <taxon>Eukaryota</taxon>
        <taxon>Fungi</taxon>
        <taxon>Dikarya</taxon>
        <taxon>Ascomycota</taxon>
        <taxon>Pezizomycotina</taxon>
        <taxon>Sordariomycetes</taxon>
        <taxon>Hypocreomycetidae</taxon>
        <taxon>Glomerellales</taxon>
        <taxon>Plectosphaerellaceae</taxon>
        <taxon>Plectosphaerella</taxon>
    </lineage>
</organism>
<dbReference type="CDD" id="cd12163">
    <property type="entry name" value="2-Hacid_dh_5"/>
    <property type="match status" value="1"/>
</dbReference>
<dbReference type="PANTHER" id="PTHR43333">
    <property type="entry name" value="2-HACID_DH_C DOMAIN-CONTAINING PROTEIN"/>
    <property type="match status" value="1"/>
</dbReference>
<evidence type="ECO:0000256" key="1">
    <source>
        <dbReference type="ARBA" id="ARBA00023002"/>
    </source>
</evidence>
<sequence length="355" mass="38945">MVTQEKLRILFILPKPEDPKLIAGLVAKFPNLEPTYICTGTQYGVGDPGKEVYKDVNILVTLTALPPTLEDAPALTHIHFVSSGTNQIVNHPIYTSSNIPLTTSRGVAGPPIAEWVIMTALVHNHRYNNIRDLQLKSQWGTQADFWSANDVVGQRIGILGYGGIGRHVGRVAKAMGMEVYAFTSSPKTTAEQRRDNGYVVPNTGDPDGTIPSKWFHGLDKASLHEFLNQDLDNLVLALPLTSQTAGLLSTEEFDILSKKKTFVSNISRGQVIDQPALIAALEEGKIRGAALDVTDPEPLPEDHPLWKAPNVIISPHISGLISTYVERTFDVLAQNLERKFAGRELLNVVNRDTGY</sequence>
<gene>
    <name evidence="4" type="ORF">B0T11DRAFT_116301</name>
</gene>
<dbReference type="Proteomes" id="UP000813385">
    <property type="component" value="Unassembled WGS sequence"/>
</dbReference>
<keyword evidence="1" id="KW-0560">Oxidoreductase</keyword>
<dbReference type="InterPro" id="IPR029752">
    <property type="entry name" value="D-isomer_DH_CS1"/>
</dbReference>
<keyword evidence="2" id="KW-0520">NAD</keyword>
<dbReference type="Gene3D" id="3.40.50.720">
    <property type="entry name" value="NAD(P)-binding Rossmann-like Domain"/>
    <property type="match status" value="2"/>
</dbReference>
<evidence type="ECO:0000256" key="2">
    <source>
        <dbReference type="ARBA" id="ARBA00023027"/>
    </source>
</evidence>
<evidence type="ECO:0000259" key="3">
    <source>
        <dbReference type="Pfam" id="PF02826"/>
    </source>
</evidence>
<comment type="caution">
    <text evidence="4">The sequence shown here is derived from an EMBL/GenBank/DDBJ whole genome shotgun (WGS) entry which is preliminary data.</text>
</comment>
<proteinExistence type="predicted"/>
<protein>
    <submittedName>
        <fullName evidence="4">2-hydroxyacid dehydrogenase</fullName>
    </submittedName>
</protein>
<dbReference type="PANTHER" id="PTHR43333:SF1">
    <property type="entry name" value="D-ISOMER SPECIFIC 2-HYDROXYACID DEHYDROGENASE NAD-BINDING DOMAIN-CONTAINING PROTEIN"/>
    <property type="match status" value="1"/>
</dbReference>
<dbReference type="GO" id="GO:0016491">
    <property type="term" value="F:oxidoreductase activity"/>
    <property type="evidence" value="ECO:0007669"/>
    <property type="project" value="UniProtKB-KW"/>
</dbReference>
<dbReference type="GO" id="GO:0051287">
    <property type="term" value="F:NAD binding"/>
    <property type="evidence" value="ECO:0007669"/>
    <property type="project" value="InterPro"/>
</dbReference>
<dbReference type="Pfam" id="PF02826">
    <property type="entry name" value="2-Hacid_dh_C"/>
    <property type="match status" value="2"/>
</dbReference>
<feature type="domain" description="D-isomer specific 2-hydroxyacid dehydrogenase NAD-binding" evidence="3">
    <location>
        <begin position="118"/>
        <end position="192"/>
    </location>
</feature>
<keyword evidence="5" id="KW-1185">Reference proteome</keyword>
<name>A0A8K0T795_9PEZI</name>
<dbReference type="OrthoDB" id="298012at2759"/>
<reference evidence="4" key="1">
    <citation type="journal article" date="2021" name="Nat. Commun.">
        <title>Genetic determinants of endophytism in the Arabidopsis root mycobiome.</title>
        <authorList>
            <person name="Mesny F."/>
            <person name="Miyauchi S."/>
            <person name="Thiergart T."/>
            <person name="Pickel B."/>
            <person name="Atanasova L."/>
            <person name="Karlsson M."/>
            <person name="Huettel B."/>
            <person name="Barry K.W."/>
            <person name="Haridas S."/>
            <person name="Chen C."/>
            <person name="Bauer D."/>
            <person name="Andreopoulos W."/>
            <person name="Pangilinan J."/>
            <person name="LaButti K."/>
            <person name="Riley R."/>
            <person name="Lipzen A."/>
            <person name="Clum A."/>
            <person name="Drula E."/>
            <person name="Henrissat B."/>
            <person name="Kohler A."/>
            <person name="Grigoriev I.V."/>
            <person name="Martin F.M."/>
            <person name="Hacquard S."/>
        </authorList>
    </citation>
    <scope>NUCLEOTIDE SEQUENCE</scope>
    <source>
        <strain evidence="4">MPI-CAGE-AT-0016</strain>
    </source>
</reference>
<evidence type="ECO:0000313" key="5">
    <source>
        <dbReference type="Proteomes" id="UP000813385"/>
    </source>
</evidence>
<dbReference type="EMBL" id="JAGPXD010000005">
    <property type="protein sequence ID" value="KAH7353263.1"/>
    <property type="molecule type" value="Genomic_DNA"/>
</dbReference>
<dbReference type="AlphaFoldDB" id="A0A8K0T795"/>